<sequence length="528" mass="60658">MPVLKNGEWEAPFWGSPKSFITGQDMLGMQNTSIATYSALLPGLTNLTRRIRYYGFYMWLLEQYAETEGKVSVSAFRQFIRRGELIFAFMMADTHTEENGIVGISYAQNHLKQNSNPINIAAGADRKNENTYWKYSAGAFGQYYQGALSAIGLIAPSENESRIPVCTADYGRKLAKSFESTIAKDTRDRYIDAIKEGKVTREELTDFGKEFSTTAIKPHSPEWEFYIDMLFGKDLPTVKAPSGHTKFRVETILLYLGYLKKSKQFESAGSFPVSFHYRLWKEEPFIGYTAYTGWHYYALNEFAHYSLETILWACLVQLKNEGPVSLSFFIESFTDKTLTALDTISSSYGDARTLAFASFAENLYTTGFTPSQYTDNIKHTNEDKPYNGIAYALHVLAQIYWHDKTEISKLNTYVRKHGMCRDGDVTELLKWVEKNENLPIPQFFRKLLLQHVINRHIEVAMRKMRNRNENTIKFTLEDNILSITGKTMEPVWTGPRLKSLHQFLVDLKLVRNNTLLPLGENLLREHLK</sequence>
<proteinExistence type="predicted"/>
<reference evidence="1 2" key="1">
    <citation type="journal article" date="2013" name="Environ. Microbiol.">
        <title>Genome analysis of Chitinivibrio alkaliphilus gen. nov., sp. nov., a novel extremely haloalkaliphilic anaerobic chitinolytic bacterium from the candidate phylum Termite Group 3.</title>
        <authorList>
            <person name="Sorokin D.Y."/>
            <person name="Gumerov V.M."/>
            <person name="Rakitin A.L."/>
            <person name="Beletsky A.V."/>
            <person name="Damste J.S."/>
            <person name="Muyzer G."/>
            <person name="Mardanov A.V."/>
            <person name="Ravin N.V."/>
        </authorList>
    </citation>
    <scope>NUCLEOTIDE SEQUENCE [LARGE SCALE GENOMIC DNA]</scope>
    <source>
        <strain evidence="1 2">ACht1</strain>
    </source>
</reference>
<organism evidence="1 2">
    <name type="scientific">Chitinivibrio alkaliphilus ACht1</name>
    <dbReference type="NCBI Taxonomy" id="1313304"/>
    <lineage>
        <taxon>Bacteria</taxon>
        <taxon>Pseudomonadati</taxon>
        <taxon>Fibrobacterota</taxon>
        <taxon>Chitinivibrionia</taxon>
        <taxon>Chitinivibrionales</taxon>
        <taxon>Chitinivibrionaceae</taxon>
        <taxon>Chitinivibrio</taxon>
    </lineage>
</organism>
<evidence type="ECO:0000313" key="2">
    <source>
        <dbReference type="Proteomes" id="UP000017148"/>
    </source>
</evidence>
<comment type="caution">
    <text evidence="1">The sequence shown here is derived from an EMBL/GenBank/DDBJ whole genome shotgun (WGS) entry which is preliminary data.</text>
</comment>
<name>U7D852_9BACT</name>
<dbReference type="RefSeq" id="WP_022636874.1">
    <property type="nucleotide sequence ID" value="NZ_ASJR01000010.1"/>
</dbReference>
<protein>
    <submittedName>
        <fullName evidence="1">Uncharacterized protein</fullName>
    </submittedName>
</protein>
<accession>U7D852</accession>
<dbReference type="Proteomes" id="UP000017148">
    <property type="component" value="Unassembled WGS sequence"/>
</dbReference>
<gene>
    <name evidence="1" type="ORF">CALK_1416</name>
</gene>
<dbReference type="EMBL" id="ASJR01000010">
    <property type="protein sequence ID" value="ERP31751.1"/>
    <property type="molecule type" value="Genomic_DNA"/>
</dbReference>
<dbReference type="OrthoDB" id="1078940at2"/>
<evidence type="ECO:0000313" key="1">
    <source>
        <dbReference type="EMBL" id="ERP31751.1"/>
    </source>
</evidence>
<keyword evidence="2" id="KW-1185">Reference proteome</keyword>
<dbReference type="AlphaFoldDB" id="U7D852"/>
<dbReference type="eggNOG" id="ENOG502ZB0D">
    <property type="taxonomic scope" value="Bacteria"/>
</dbReference>
<dbReference type="STRING" id="1313304.CALK_1416"/>